<feature type="compositionally biased region" description="Polar residues" evidence="2">
    <location>
        <begin position="722"/>
        <end position="732"/>
    </location>
</feature>
<dbReference type="GO" id="GO:0006637">
    <property type="term" value="P:acyl-CoA metabolic process"/>
    <property type="evidence" value="ECO:0007669"/>
    <property type="project" value="InterPro"/>
</dbReference>
<accession>A0A9P6LMC3</accession>
<gene>
    <name evidence="3" type="ORF">CkaCkLH20_04647</name>
</gene>
<dbReference type="InterPro" id="IPR029069">
    <property type="entry name" value="HotDog_dom_sf"/>
</dbReference>
<dbReference type="RefSeq" id="XP_038747532.1">
    <property type="nucleotide sequence ID" value="XM_038887366.1"/>
</dbReference>
<name>A0A9P6LMC3_9PEZI</name>
<keyword evidence="4" id="KW-1185">Reference proteome</keyword>
<dbReference type="PANTHER" id="PTHR11066:SF64">
    <property type="entry name" value="ACYL-COA THIOESTERASE (AFU_ORTHOLOGUE AFUA_1G12060)"/>
    <property type="match status" value="1"/>
</dbReference>
<evidence type="ECO:0000256" key="1">
    <source>
        <dbReference type="ARBA" id="ARBA00006538"/>
    </source>
</evidence>
<evidence type="ECO:0000313" key="4">
    <source>
        <dbReference type="Proteomes" id="UP000781932"/>
    </source>
</evidence>
<reference evidence="3" key="1">
    <citation type="submission" date="2020-03" db="EMBL/GenBank/DDBJ databases">
        <authorList>
            <person name="He L."/>
        </authorList>
    </citation>
    <scope>NUCLEOTIDE SEQUENCE</scope>
    <source>
        <strain evidence="3">CkLH20</strain>
    </source>
</reference>
<dbReference type="GO" id="GO:0047617">
    <property type="term" value="F:fatty acyl-CoA hydrolase activity"/>
    <property type="evidence" value="ECO:0007669"/>
    <property type="project" value="InterPro"/>
</dbReference>
<feature type="region of interest" description="Disordered" evidence="2">
    <location>
        <begin position="827"/>
        <end position="847"/>
    </location>
</feature>
<feature type="compositionally biased region" description="Polar residues" evidence="2">
    <location>
        <begin position="684"/>
        <end position="695"/>
    </location>
</feature>
<dbReference type="InterPro" id="IPR003703">
    <property type="entry name" value="Acyl_CoA_thio"/>
</dbReference>
<dbReference type="Gene3D" id="2.40.160.210">
    <property type="entry name" value="Acyl-CoA thioesterase, double hotdog domain"/>
    <property type="match status" value="1"/>
</dbReference>
<dbReference type="SUPFAM" id="SSF54637">
    <property type="entry name" value="Thioesterase/thiol ester dehydrase-isomerase"/>
    <property type="match status" value="1"/>
</dbReference>
<feature type="region of interest" description="Disordered" evidence="2">
    <location>
        <begin position="610"/>
        <end position="695"/>
    </location>
</feature>
<dbReference type="AlphaFoldDB" id="A0A9P6LMC3"/>
<dbReference type="EMBL" id="JAATWM020000012">
    <property type="protein sequence ID" value="KAF9878071.1"/>
    <property type="molecule type" value="Genomic_DNA"/>
</dbReference>
<dbReference type="GeneID" id="62160440"/>
<organism evidence="3 4">
    <name type="scientific">Colletotrichum karsti</name>
    <dbReference type="NCBI Taxonomy" id="1095194"/>
    <lineage>
        <taxon>Eukaryota</taxon>
        <taxon>Fungi</taxon>
        <taxon>Dikarya</taxon>
        <taxon>Ascomycota</taxon>
        <taxon>Pezizomycotina</taxon>
        <taxon>Sordariomycetes</taxon>
        <taxon>Hypocreomycetidae</taxon>
        <taxon>Glomerellales</taxon>
        <taxon>Glomerellaceae</taxon>
        <taxon>Colletotrichum</taxon>
        <taxon>Colletotrichum boninense species complex</taxon>
    </lineage>
</organism>
<proteinExistence type="inferred from homology"/>
<evidence type="ECO:0000313" key="3">
    <source>
        <dbReference type="EMBL" id="KAF9878071.1"/>
    </source>
</evidence>
<feature type="compositionally biased region" description="Low complexity" evidence="2">
    <location>
        <begin position="733"/>
        <end position="749"/>
    </location>
</feature>
<dbReference type="OrthoDB" id="68328at2759"/>
<dbReference type="InterPro" id="IPR042171">
    <property type="entry name" value="Acyl-CoA_hotdog"/>
</dbReference>
<dbReference type="GO" id="GO:0005782">
    <property type="term" value="C:peroxisomal matrix"/>
    <property type="evidence" value="ECO:0007669"/>
    <property type="project" value="TreeGrafter"/>
</dbReference>
<evidence type="ECO:0000256" key="2">
    <source>
        <dbReference type="SAM" id="MobiDB-lite"/>
    </source>
</evidence>
<dbReference type="GO" id="GO:0009062">
    <property type="term" value="P:fatty acid catabolic process"/>
    <property type="evidence" value="ECO:0007669"/>
    <property type="project" value="TreeGrafter"/>
</dbReference>
<reference evidence="3" key="2">
    <citation type="submission" date="2020-11" db="EMBL/GenBank/DDBJ databases">
        <title>Whole genome sequencing of Colletotrichum sp.</title>
        <authorList>
            <person name="Li H."/>
        </authorList>
    </citation>
    <scope>NUCLEOTIDE SEQUENCE</scope>
    <source>
        <strain evidence="3">CkLH20</strain>
    </source>
</reference>
<protein>
    <submittedName>
        <fullName evidence="3">Acyl-thioesterase</fullName>
    </submittedName>
</protein>
<feature type="region of interest" description="Disordered" evidence="2">
    <location>
        <begin position="711"/>
        <end position="779"/>
    </location>
</feature>
<dbReference type="PANTHER" id="PTHR11066">
    <property type="entry name" value="ACYL-COA THIOESTERASE"/>
    <property type="match status" value="1"/>
</dbReference>
<feature type="compositionally biased region" description="Basic and acidic residues" evidence="2">
    <location>
        <begin position="831"/>
        <end position="840"/>
    </location>
</feature>
<feature type="compositionally biased region" description="Polar residues" evidence="2">
    <location>
        <begin position="657"/>
        <end position="669"/>
    </location>
</feature>
<comment type="similarity">
    <text evidence="1">Belongs to the C/M/P thioester hydrolase family.</text>
</comment>
<comment type="caution">
    <text evidence="3">The sequence shown here is derived from an EMBL/GenBank/DDBJ whole genome shotgun (WGS) entry which is preliminary data.</text>
</comment>
<sequence>MTLLQLPSLSEDGSKKLVELPDKARQMCPDPTAFLLPSVVKSWRTTDFGRDYAPTQHSGLLLSSGKGKQAFLTVRQPKEPSKRLDVDDFNLEDIEGELGDVCFSCICTFKRPEEARVSSQEVPPQDRFADILKAKSPGQWPKAPAVDVEEIKAMFPDASGHFPIVDMHKVDLTAWNEGKDVTERRELLFYRLRGPLPADDPNAHALVHAFESDRNGLLMIGNHIGLGWSLGVAASLTYAFVIHVNVDQTVMKDPSGPDDGWWIQEVSFPRAGQGRGALMSELEDAMRDAQAEADFIETQVAYKDAEIDNLKFDRISHSGSTKHFNAAIIRTQQKRQELCDAFDSKKDEVSALKEKMKKRQTKLAGFAPVESTVAPDPNEDEETAALLEVTGTPWNEAFTTSDDGKVFTSPAMLRGVPTTPITETCPYWEPSWLKFGDAIDENRFQREYDQACEQWRQRIHRGSLSEADQEYFDKQEKKYYRLVNEAKVIRKWFCPGKTLHPNQFMAKAYMPDVGFCLPHNLYRIANYLNRLKVLFERGELAMQPLYFLLWRMSVSFDREAGNGIHARSFCSRLIEEDRHAFDPLLRKAVIRSAQHTNDYNCYGRRSKGLGPLASPVKSRSTHASARVAAPPTPVSPEPRQKSAARSTTLAQADLEPSISSQAPVNQLGLTTLPERGQKRRRTSPRLQQRISEESSILSRAKKVKIEIRLPVRSRSPAEGPDTSVSRGATSSYTTCLDTSPGTTTSTRATEPVHIATSSKDGTSHTPKEPTAQARSSGLPADIEQCIQRAEALIREVAIYGEPMRDQLASSTSDSQSTDTAMMDTAEQPHPVQEEHAKGSDRALGGTGLDEDVSLLDVNEDVRFLGERTVERGPFPRTRRRPAQPFLTPWLPCTEREAMAMLL</sequence>
<dbReference type="Proteomes" id="UP000781932">
    <property type="component" value="Unassembled WGS sequence"/>
</dbReference>
<dbReference type="CDD" id="cd03444">
    <property type="entry name" value="Thioesterase_II_repeat1"/>
    <property type="match status" value="1"/>
</dbReference>